<keyword evidence="2" id="KW-1185">Reference proteome</keyword>
<dbReference type="Proteomes" id="UP001501353">
    <property type="component" value="Unassembled WGS sequence"/>
</dbReference>
<reference evidence="2" key="1">
    <citation type="journal article" date="2019" name="Int. J. Syst. Evol. Microbiol.">
        <title>The Global Catalogue of Microorganisms (GCM) 10K type strain sequencing project: providing services to taxonomists for standard genome sequencing and annotation.</title>
        <authorList>
            <consortium name="The Broad Institute Genomics Platform"/>
            <consortium name="The Broad Institute Genome Sequencing Center for Infectious Disease"/>
            <person name="Wu L."/>
            <person name="Ma J."/>
        </authorList>
    </citation>
    <scope>NUCLEOTIDE SEQUENCE [LARGE SCALE GENOMIC DNA]</scope>
    <source>
        <strain evidence="2">JCM 16673</strain>
    </source>
</reference>
<evidence type="ECO:0000313" key="2">
    <source>
        <dbReference type="Proteomes" id="UP001501353"/>
    </source>
</evidence>
<dbReference type="EMBL" id="BAAAZE010000005">
    <property type="protein sequence ID" value="GAA4017485.1"/>
    <property type="molecule type" value="Genomic_DNA"/>
</dbReference>
<protein>
    <submittedName>
        <fullName evidence="1">Uncharacterized protein</fullName>
    </submittedName>
</protein>
<gene>
    <name evidence="1" type="ORF">GCM10022212_11360</name>
</gene>
<accession>A0ABP7SWK3</accession>
<name>A0ABP7SWK3_9BURK</name>
<comment type="caution">
    <text evidence="1">The sequence shown here is derived from an EMBL/GenBank/DDBJ whole genome shotgun (WGS) entry which is preliminary data.</text>
</comment>
<sequence>MLTHLDFQGTLDQHHGQLPEQAIFANQVFRFPVVRKQAVHKLDQFRITLGPTVAYYVAHFLIFGGRVLPKDRLHKTQSPSRTEIMPDQAAA</sequence>
<proteinExistence type="predicted"/>
<evidence type="ECO:0000313" key="1">
    <source>
        <dbReference type="EMBL" id="GAA4017485.1"/>
    </source>
</evidence>
<organism evidence="1 2">
    <name type="scientific">Actimicrobium antarcticum</name>
    <dbReference type="NCBI Taxonomy" id="1051899"/>
    <lineage>
        <taxon>Bacteria</taxon>
        <taxon>Pseudomonadati</taxon>
        <taxon>Pseudomonadota</taxon>
        <taxon>Betaproteobacteria</taxon>
        <taxon>Burkholderiales</taxon>
        <taxon>Oxalobacteraceae</taxon>
        <taxon>Actimicrobium</taxon>
    </lineage>
</organism>